<protein>
    <submittedName>
        <fullName evidence="2">Uncharacterized protein</fullName>
    </submittedName>
</protein>
<organism evidence="2 3">
    <name type="scientific">Bursaphelenchus okinawaensis</name>
    <dbReference type="NCBI Taxonomy" id="465554"/>
    <lineage>
        <taxon>Eukaryota</taxon>
        <taxon>Metazoa</taxon>
        <taxon>Ecdysozoa</taxon>
        <taxon>Nematoda</taxon>
        <taxon>Chromadorea</taxon>
        <taxon>Rhabditida</taxon>
        <taxon>Tylenchina</taxon>
        <taxon>Tylenchomorpha</taxon>
        <taxon>Aphelenchoidea</taxon>
        <taxon>Aphelenchoididae</taxon>
        <taxon>Bursaphelenchus</taxon>
    </lineage>
</organism>
<evidence type="ECO:0000313" key="2">
    <source>
        <dbReference type="EMBL" id="CAD5206939.1"/>
    </source>
</evidence>
<evidence type="ECO:0000313" key="3">
    <source>
        <dbReference type="Proteomes" id="UP000614601"/>
    </source>
</evidence>
<feature type="compositionally biased region" description="Basic and acidic residues" evidence="1">
    <location>
        <begin position="1"/>
        <end position="15"/>
    </location>
</feature>
<name>A0A811JUF1_9BILA</name>
<dbReference type="Proteomes" id="UP000783686">
    <property type="component" value="Unassembled WGS sequence"/>
</dbReference>
<dbReference type="Proteomes" id="UP000614601">
    <property type="component" value="Unassembled WGS sequence"/>
</dbReference>
<evidence type="ECO:0000256" key="1">
    <source>
        <dbReference type="SAM" id="MobiDB-lite"/>
    </source>
</evidence>
<comment type="caution">
    <text evidence="2">The sequence shown here is derived from an EMBL/GenBank/DDBJ whole genome shotgun (WGS) entry which is preliminary data.</text>
</comment>
<accession>A0A811JUF1</accession>
<gene>
    <name evidence="2" type="ORF">BOKJ2_LOCUS1623</name>
</gene>
<reference evidence="2" key="1">
    <citation type="submission" date="2020-09" db="EMBL/GenBank/DDBJ databases">
        <authorList>
            <person name="Kikuchi T."/>
        </authorList>
    </citation>
    <scope>NUCLEOTIDE SEQUENCE</scope>
    <source>
        <strain evidence="2">SH1</strain>
    </source>
</reference>
<keyword evidence="3" id="KW-1185">Reference proteome</keyword>
<feature type="compositionally biased region" description="Basic residues" evidence="1">
    <location>
        <begin position="16"/>
        <end position="26"/>
    </location>
</feature>
<dbReference type="AlphaFoldDB" id="A0A811JUF1"/>
<feature type="region of interest" description="Disordered" evidence="1">
    <location>
        <begin position="1"/>
        <end position="46"/>
    </location>
</feature>
<proteinExistence type="predicted"/>
<dbReference type="EMBL" id="CAJFCW020000001">
    <property type="protein sequence ID" value="CAG9083731.1"/>
    <property type="molecule type" value="Genomic_DNA"/>
</dbReference>
<dbReference type="EMBL" id="CAJFDH010000001">
    <property type="protein sequence ID" value="CAD5206939.1"/>
    <property type="molecule type" value="Genomic_DNA"/>
</dbReference>
<sequence>MSTEETKQSIRVKEKREKRRATPRKPKLNEERKGAGWSGEGDHSTPLYAIAPLSRRTASYAPQRNIRCKARDVTYHPTSFSSPPAPKVANAL</sequence>